<protein>
    <submittedName>
        <fullName evidence="2">Flavin reductase family protein</fullName>
    </submittedName>
</protein>
<comment type="caution">
    <text evidence="2">The sequence shown here is derived from an EMBL/GenBank/DDBJ whole genome shotgun (WGS) entry which is preliminary data.</text>
</comment>
<dbReference type="AlphaFoldDB" id="A0A9X2IEH6"/>
<organism evidence="2 3">
    <name type="scientific">Nocardioides bruguierae</name>
    <dbReference type="NCBI Taxonomy" id="2945102"/>
    <lineage>
        <taxon>Bacteria</taxon>
        <taxon>Bacillati</taxon>
        <taxon>Actinomycetota</taxon>
        <taxon>Actinomycetes</taxon>
        <taxon>Propionibacteriales</taxon>
        <taxon>Nocardioidaceae</taxon>
        <taxon>Nocardioides</taxon>
    </lineage>
</organism>
<dbReference type="PANTHER" id="PTHR43812:SF2">
    <property type="entry name" value="FLAVIN REDUCTASE LIKE DOMAIN-CONTAINING PROTEIN"/>
    <property type="match status" value="1"/>
</dbReference>
<dbReference type="InterPro" id="IPR012349">
    <property type="entry name" value="Split_barrel_FMN-bd"/>
</dbReference>
<evidence type="ECO:0000313" key="3">
    <source>
        <dbReference type="Proteomes" id="UP001139485"/>
    </source>
</evidence>
<dbReference type="EMBL" id="JAMOIL010000012">
    <property type="protein sequence ID" value="MCM0620841.1"/>
    <property type="molecule type" value="Genomic_DNA"/>
</dbReference>
<dbReference type="GO" id="GO:0010181">
    <property type="term" value="F:FMN binding"/>
    <property type="evidence" value="ECO:0007669"/>
    <property type="project" value="InterPro"/>
</dbReference>
<feature type="domain" description="Flavin reductase like" evidence="1">
    <location>
        <begin position="20"/>
        <end position="178"/>
    </location>
</feature>
<name>A0A9X2IEH6_9ACTN</name>
<accession>A0A9X2IEH6</accession>
<evidence type="ECO:0000313" key="2">
    <source>
        <dbReference type="EMBL" id="MCM0620841.1"/>
    </source>
</evidence>
<dbReference type="SMART" id="SM00903">
    <property type="entry name" value="Flavin_Reduct"/>
    <property type="match status" value="1"/>
</dbReference>
<proteinExistence type="predicted"/>
<sequence>MFYTPDSRDRGRLPHDPFKAIVAPRPIGWIGTRSATGADNLAPYSFFNGVNHAPPMVMFSSTGMKDSATNALDTRVFTWSLATEALAEQMNASCAPLPHGTSEFEAVGIEAAQGRVVDAPFVAASPAALECVVVHDARLRDTDGAECDQWLVVGQVVGVHLDEGHLTSDGRFDTRRARPLMRAGYLDEYLVADTELRMSRPH</sequence>
<dbReference type="SUPFAM" id="SSF50475">
    <property type="entry name" value="FMN-binding split barrel"/>
    <property type="match status" value="1"/>
</dbReference>
<dbReference type="RefSeq" id="WP_250827375.1">
    <property type="nucleotide sequence ID" value="NZ_JAMOIL010000012.1"/>
</dbReference>
<gene>
    <name evidence="2" type="ORF">M8330_11125</name>
</gene>
<keyword evidence="3" id="KW-1185">Reference proteome</keyword>
<dbReference type="Proteomes" id="UP001139485">
    <property type="component" value="Unassembled WGS sequence"/>
</dbReference>
<dbReference type="PANTHER" id="PTHR43812">
    <property type="entry name" value="BLR2425 PROTEIN"/>
    <property type="match status" value="1"/>
</dbReference>
<evidence type="ECO:0000259" key="1">
    <source>
        <dbReference type="SMART" id="SM00903"/>
    </source>
</evidence>
<reference evidence="2" key="1">
    <citation type="submission" date="2022-05" db="EMBL/GenBank/DDBJ databases">
        <authorList>
            <person name="Tuo L."/>
        </authorList>
    </citation>
    <scope>NUCLEOTIDE SEQUENCE</scope>
    <source>
        <strain evidence="2">BSK12Z-4</strain>
    </source>
</reference>
<dbReference type="Gene3D" id="2.30.110.10">
    <property type="entry name" value="Electron Transport, Fmn-binding Protein, Chain A"/>
    <property type="match status" value="1"/>
</dbReference>
<dbReference type="Pfam" id="PF01613">
    <property type="entry name" value="Flavin_Reduct"/>
    <property type="match status" value="1"/>
</dbReference>
<dbReference type="InterPro" id="IPR002563">
    <property type="entry name" value="Flavin_Rdtase-like_dom"/>
</dbReference>
<dbReference type="GO" id="GO:0016646">
    <property type="term" value="F:oxidoreductase activity, acting on the CH-NH group of donors, NAD or NADP as acceptor"/>
    <property type="evidence" value="ECO:0007669"/>
    <property type="project" value="UniProtKB-ARBA"/>
</dbReference>